<dbReference type="PANTHER" id="PTHR43369:SF2">
    <property type="entry name" value="PHOSPHORIBOSYLGLYCINAMIDE FORMYLTRANSFERASE"/>
    <property type="match status" value="1"/>
</dbReference>
<comment type="catalytic activity">
    <reaction evidence="4">
        <text>N(1)-(5-phospho-beta-D-ribosyl)glycinamide + (6R)-10-formyltetrahydrofolate = N(2)-formyl-N(1)-(5-phospho-beta-D-ribosyl)glycinamide + (6S)-5,6,7,8-tetrahydrofolate + H(+)</text>
        <dbReference type="Rhea" id="RHEA:15053"/>
        <dbReference type="ChEBI" id="CHEBI:15378"/>
        <dbReference type="ChEBI" id="CHEBI:57453"/>
        <dbReference type="ChEBI" id="CHEBI:143788"/>
        <dbReference type="ChEBI" id="CHEBI:147286"/>
        <dbReference type="ChEBI" id="CHEBI:195366"/>
        <dbReference type="EC" id="2.1.2.2"/>
    </reaction>
</comment>
<dbReference type="HAMAP" id="MF_01930">
    <property type="entry name" value="PurN"/>
    <property type="match status" value="1"/>
</dbReference>
<feature type="active site" description="Proton donor" evidence="4">
    <location>
        <position position="133"/>
    </location>
</feature>
<evidence type="ECO:0000256" key="3">
    <source>
        <dbReference type="ARBA" id="ARBA00022755"/>
    </source>
</evidence>
<dbReference type="EC" id="2.1.2.2" evidence="4"/>
<reference evidence="6 7" key="1">
    <citation type="submission" date="2019-02" db="EMBL/GenBank/DDBJ databases">
        <title>Deep-cultivation of Planctomycetes and their phenomic and genomic characterization uncovers novel biology.</title>
        <authorList>
            <person name="Wiegand S."/>
            <person name="Jogler M."/>
            <person name="Boedeker C."/>
            <person name="Pinto D."/>
            <person name="Vollmers J."/>
            <person name="Rivas-Marin E."/>
            <person name="Kohn T."/>
            <person name="Peeters S.H."/>
            <person name="Heuer A."/>
            <person name="Rast P."/>
            <person name="Oberbeckmann S."/>
            <person name="Bunk B."/>
            <person name="Jeske O."/>
            <person name="Meyerdierks A."/>
            <person name="Storesund J.E."/>
            <person name="Kallscheuer N."/>
            <person name="Luecker S."/>
            <person name="Lage O.M."/>
            <person name="Pohl T."/>
            <person name="Merkel B.J."/>
            <person name="Hornburger P."/>
            <person name="Mueller R.-W."/>
            <person name="Bruemmer F."/>
            <person name="Labrenz M."/>
            <person name="Spormann A.M."/>
            <person name="Op den Camp H."/>
            <person name="Overmann J."/>
            <person name="Amann R."/>
            <person name="Jetten M.S.M."/>
            <person name="Mascher T."/>
            <person name="Medema M.H."/>
            <person name="Devos D.P."/>
            <person name="Kaster A.-K."/>
            <person name="Ovreas L."/>
            <person name="Rohde M."/>
            <person name="Galperin M.Y."/>
            <person name="Jogler C."/>
        </authorList>
    </citation>
    <scope>NUCLEOTIDE SEQUENCE [LARGE SCALE GENOMIC DNA]</scope>
    <source>
        <strain evidence="6 7">Mal52</strain>
    </source>
</reference>
<sequence>MPPRFPHPKANGIMPVVRPVALPLNRPIRLAVLLSGGGTTLTNLLEHKVAGQLDAEVPLVIASRANCGGVTKAQAAGLDCRVISRKDFEETSAFSTAVFDACRDAEVDLVVLAGYLSLLEIPEDFALRVMNIHPALIPAFCGTGFYGGNVHEAVLARGAKVSGCTVHFSDNIYDNGPIILQRPVPVLDDDTPQTLAARVFEAESEAYPEAIRLFAAGRLEVDGRRVRILPAADALDSPA</sequence>
<dbReference type="NCBIfam" id="TIGR00639">
    <property type="entry name" value="PurN"/>
    <property type="match status" value="1"/>
</dbReference>
<dbReference type="GO" id="GO:0004644">
    <property type="term" value="F:phosphoribosylglycinamide formyltransferase activity"/>
    <property type="evidence" value="ECO:0007669"/>
    <property type="project" value="UniProtKB-UniRule"/>
</dbReference>
<dbReference type="KEGG" id="sdyn:Mal52_24050"/>
<evidence type="ECO:0000256" key="4">
    <source>
        <dbReference type="HAMAP-Rule" id="MF_01930"/>
    </source>
</evidence>
<dbReference type="GO" id="GO:0005829">
    <property type="term" value="C:cytosol"/>
    <property type="evidence" value="ECO:0007669"/>
    <property type="project" value="TreeGrafter"/>
</dbReference>
<dbReference type="InterPro" id="IPR002376">
    <property type="entry name" value="Formyl_transf_N"/>
</dbReference>
<gene>
    <name evidence="4 6" type="primary">purN</name>
    <name evidence="6" type="ORF">Mal52_24050</name>
</gene>
<keyword evidence="3 4" id="KW-0658">Purine biosynthesis</keyword>
<feature type="domain" description="Formyl transferase N-terminal" evidence="5">
    <location>
        <begin position="29"/>
        <end position="211"/>
    </location>
</feature>
<dbReference type="EMBL" id="CP036276">
    <property type="protein sequence ID" value="QDU43927.1"/>
    <property type="molecule type" value="Genomic_DNA"/>
</dbReference>
<keyword evidence="7" id="KW-1185">Reference proteome</keyword>
<evidence type="ECO:0000313" key="6">
    <source>
        <dbReference type="EMBL" id="QDU43927.1"/>
    </source>
</evidence>
<comment type="pathway">
    <text evidence="1 4">Purine metabolism; IMP biosynthesis via de novo pathway; N(2)-formyl-N(1)-(5-phospho-D-ribosyl)glycinamide from N(1)-(5-phospho-D-ribosyl)glycinamide (10-formyl THF route): step 1/1.</text>
</comment>
<feature type="binding site" evidence="4">
    <location>
        <position position="131"/>
    </location>
    <ligand>
        <name>(6R)-10-formyltetrahydrofolate</name>
        <dbReference type="ChEBI" id="CHEBI:195366"/>
    </ligand>
</feature>
<evidence type="ECO:0000256" key="2">
    <source>
        <dbReference type="ARBA" id="ARBA00022679"/>
    </source>
</evidence>
<dbReference type="SUPFAM" id="SSF53328">
    <property type="entry name" value="Formyltransferase"/>
    <property type="match status" value="1"/>
</dbReference>
<evidence type="ECO:0000313" key="7">
    <source>
        <dbReference type="Proteomes" id="UP000319383"/>
    </source>
</evidence>
<dbReference type="GO" id="GO:0006189">
    <property type="term" value="P:'de novo' IMP biosynthetic process"/>
    <property type="evidence" value="ECO:0007669"/>
    <property type="project" value="UniProtKB-UniRule"/>
</dbReference>
<keyword evidence="2 4" id="KW-0808">Transferase</keyword>
<dbReference type="PANTHER" id="PTHR43369">
    <property type="entry name" value="PHOSPHORIBOSYLGLYCINAMIDE FORMYLTRANSFERASE"/>
    <property type="match status" value="1"/>
</dbReference>
<evidence type="ECO:0000259" key="5">
    <source>
        <dbReference type="Pfam" id="PF00551"/>
    </source>
</evidence>
<dbReference type="CDD" id="cd08645">
    <property type="entry name" value="FMT_core_GART"/>
    <property type="match status" value="1"/>
</dbReference>
<name>A0A517ZN76_9PLAN</name>
<dbReference type="InterPro" id="IPR004607">
    <property type="entry name" value="GART"/>
</dbReference>
<dbReference type="Pfam" id="PF00551">
    <property type="entry name" value="Formyl_trans_N"/>
    <property type="match status" value="1"/>
</dbReference>
<dbReference type="InterPro" id="IPR036477">
    <property type="entry name" value="Formyl_transf_N_sf"/>
</dbReference>
<protein>
    <recommendedName>
        <fullName evidence="4">Phosphoribosylglycinamide formyltransferase</fullName>
        <ecNumber evidence="4">2.1.2.2</ecNumber>
    </recommendedName>
    <alternativeName>
        <fullName evidence="4">5'-phosphoribosylglycinamide transformylase</fullName>
    </alternativeName>
    <alternativeName>
        <fullName evidence="4">GAR transformylase</fullName>
        <shortName evidence="4">GART</shortName>
    </alternativeName>
</protein>
<evidence type="ECO:0000256" key="1">
    <source>
        <dbReference type="ARBA" id="ARBA00005054"/>
    </source>
</evidence>
<proteinExistence type="inferred from homology"/>
<accession>A0A517ZN76</accession>
<comment type="caution">
    <text evidence="4">Lacks conserved residue(s) required for the propagation of feature annotation.</text>
</comment>
<dbReference type="AlphaFoldDB" id="A0A517ZN76"/>
<comment type="function">
    <text evidence="4">Catalyzes the transfer of a formyl group from 10-formyltetrahydrofolate to 5-phospho-ribosyl-glycinamide (GAR), producing 5-phospho-ribosyl-N-formylglycinamide (FGAR) and tetrahydrofolate.</text>
</comment>
<feature type="site" description="Raises pKa of active site His" evidence="4">
    <location>
        <position position="174"/>
    </location>
</feature>
<dbReference type="UniPathway" id="UPA00074">
    <property type="reaction ID" value="UER00126"/>
</dbReference>
<comment type="similarity">
    <text evidence="4">Belongs to the GART family.</text>
</comment>
<organism evidence="6 7">
    <name type="scientific">Symmachiella dynata</name>
    <dbReference type="NCBI Taxonomy" id="2527995"/>
    <lineage>
        <taxon>Bacteria</taxon>
        <taxon>Pseudomonadati</taxon>
        <taxon>Planctomycetota</taxon>
        <taxon>Planctomycetia</taxon>
        <taxon>Planctomycetales</taxon>
        <taxon>Planctomycetaceae</taxon>
        <taxon>Symmachiella</taxon>
    </lineage>
</organism>
<dbReference type="Proteomes" id="UP000319383">
    <property type="component" value="Chromosome"/>
</dbReference>
<dbReference type="Gene3D" id="3.40.50.170">
    <property type="entry name" value="Formyl transferase, N-terminal domain"/>
    <property type="match status" value="1"/>
</dbReference>